<keyword evidence="4 5" id="KW-0472">Membrane</keyword>
<evidence type="ECO:0000256" key="5">
    <source>
        <dbReference type="SAM" id="Phobius"/>
    </source>
</evidence>
<dbReference type="RefSeq" id="WP_074205907.1">
    <property type="nucleotide sequence ID" value="NZ_FSQW01000002.1"/>
</dbReference>
<dbReference type="Proteomes" id="UP000185192">
    <property type="component" value="Unassembled WGS sequence"/>
</dbReference>
<evidence type="ECO:0000256" key="1">
    <source>
        <dbReference type="ARBA" id="ARBA00004141"/>
    </source>
</evidence>
<keyword evidence="7" id="KW-1185">Reference proteome</keyword>
<evidence type="ECO:0000256" key="3">
    <source>
        <dbReference type="ARBA" id="ARBA00022989"/>
    </source>
</evidence>
<feature type="transmembrane region" description="Helical" evidence="5">
    <location>
        <begin position="227"/>
        <end position="247"/>
    </location>
</feature>
<feature type="transmembrane region" description="Helical" evidence="5">
    <location>
        <begin position="99"/>
        <end position="121"/>
    </location>
</feature>
<dbReference type="InterPro" id="IPR002657">
    <property type="entry name" value="BilAc:Na_symport/Acr3"/>
</dbReference>
<evidence type="ECO:0000256" key="4">
    <source>
        <dbReference type="ARBA" id="ARBA00023136"/>
    </source>
</evidence>
<dbReference type="AlphaFoldDB" id="A0A1N6GSR4"/>
<proteinExistence type="predicted"/>
<keyword evidence="2 5" id="KW-0812">Transmembrane</keyword>
<dbReference type="Gene3D" id="1.20.1530.20">
    <property type="match status" value="1"/>
</dbReference>
<keyword evidence="3 5" id="KW-1133">Transmembrane helix</keyword>
<reference evidence="7" key="1">
    <citation type="submission" date="2016-11" db="EMBL/GenBank/DDBJ databases">
        <authorList>
            <person name="Varghese N."/>
            <person name="Submissions S."/>
        </authorList>
    </citation>
    <scope>NUCLEOTIDE SEQUENCE [LARGE SCALE GENOMIC DNA]</scope>
    <source>
        <strain evidence="7">DSM 22363</strain>
    </source>
</reference>
<accession>A0A1N6GSR4</accession>
<dbReference type="PANTHER" id="PTHR10361">
    <property type="entry name" value="SODIUM-BILE ACID COTRANSPORTER"/>
    <property type="match status" value="1"/>
</dbReference>
<feature type="transmembrane region" description="Helical" evidence="5">
    <location>
        <begin position="165"/>
        <end position="187"/>
    </location>
</feature>
<name>A0A1N6GSR4_9SPHN</name>
<feature type="transmembrane region" description="Helical" evidence="5">
    <location>
        <begin position="128"/>
        <end position="153"/>
    </location>
</feature>
<feature type="transmembrane region" description="Helical" evidence="5">
    <location>
        <begin position="44"/>
        <end position="61"/>
    </location>
</feature>
<protein>
    <submittedName>
        <fullName evidence="6">Bile acid:Na+ symporter, BASS family</fullName>
    </submittedName>
</protein>
<comment type="subcellular location">
    <subcellularLocation>
        <location evidence="1">Membrane</location>
        <topology evidence="1">Multi-pass membrane protein</topology>
    </subcellularLocation>
</comment>
<dbReference type="GO" id="GO:0016020">
    <property type="term" value="C:membrane"/>
    <property type="evidence" value="ECO:0007669"/>
    <property type="project" value="UniProtKB-SubCell"/>
</dbReference>
<organism evidence="6 7">
    <name type="scientific">Parasphingorhabdus marina DSM 22363</name>
    <dbReference type="NCBI Taxonomy" id="1123272"/>
    <lineage>
        <taxon>Bacteria</taxon>
        <taxon>Pseudomonadati</taxon>
        <taxon>Pseudomonadota</taxon>
        <taxon>Alphaproteobacteria</taxon>
        <taxon>Sphingomonadales</taxon>
        <taxon>Sphingomonadaceae</taxon>
        <taxon>Parasphingorhabdus</taxon>
    </lineage>
</organism>
<feature type="transmembrane region" description="Helical" evidence="5">
    <location>
        <begin position="292"/>
        <end position="316"/>
    </location>
</feature>
<evidence type="ECO:0000313" key="7">
    <source>
        <dbReference type="Proteomes" id="UP000185192"/>
    </source>
</evidence>
<gene>
    <name evidence="6" type="ORF">SAMN02745824_2968</name>
</gene>
<sequence>MIQRLTSLFALWTVLGTAWAWLVPEHFLWVVDGRFQPFGQSLVSVLLGVIMLGMGITLSLADFRRIAQIPKCVGAGVILQFTLMPLAGILIASGMSLEAGLAVGLILVSCCPGGTASNVVAYLARANLALSVTMTMASTLIAVVATPLLTGWLAGKFVEIDRWSLFVNMVSIVLIPVVAGVALNRYFPRMTGQISKISPLASVIVVVLIVGGIIAASKPLIEQHFGVLLLAVLLLHAFGFALGYLITRWLGFGTGEQRTISIEVGMQNSGLGSSLASTPSFAAQFATPMQAALAPVPSAISAVYHVVIGSFLAAVWRRQPLEMTDE</sequence>
<dbReference type="InterPro" id="IPR038770">
    <property type="entry name" value="Na+/solute_symporter_sf"/>
</dbReference>
<dbReference type="STRING" id="1123272.SAMN02745824_2968"/>
<dbReference type="PANTHER" id="PTHR10361:SF28">
    <property type="entry name" value="P3 PROTEIN-RELATED"/>
    <property type="match status" value="1"/>
</dbReference>
<dbReference type="Pfam" id="PF01758">
    <property type="entry name" value="SBF"/>
    <property type="match status" value="1"/>
</dbReference>
<feature type="transmembrane region" description="Helical" evidence="5">
    <location>
        <begin position="73"/>
        <end position="93"/>
    </location>
</feature>
<dbReference type="OrthoDB" id="9806785at2"/>
<feature type="transmembrane region" description="Helical" evidence="5">
    <location>
        <begin position="199"/>
        <end position="221"/>
    </location>
</feature>
<evidence type="ECO:0000256" key="2">
    <source>
        <dbReference type="ARBA" id="ARBA00022692"/>
    </source>
</evidence>
<evidence type="ECO:0000313" key="6">
    <source>
        <dbReference type="EMBL" id="SIO10604.1"/>
    </source>
</evidence>
<dbReference type="EMBL" id="FSQW01000002">
    <property type="protein sequence ID" value="SIO10604.1"/>
    <property type="molecule type" value="Genomic_DNA"/>
</dbReference>
<dbReference type="InterPro" id="IPR004710">
    <property type="entry name" value="Bilac:Na_transpt"/>
</dbReference>